<proteinExistence type="predicted"/>
<dbReference type="EMBL" id="CP068570">
    <property type="protein sequence ID" value="QQZ50907.1"/>
    <property type="molecule type" value="Genomic_DNA"/>
</dbReference>
<dbReference type="PANTHER" id="PTHR43102:SF2">
    <property type="entry name" value="GAF DOMAIN-CONTAINING PROTEIN"/>
    <property type="match status" value="1"/>
</dbReference>
<protein>
    <submittedName>
        <fullName evidence="2">GAF domain-containing protein</fullName>
    </submittedName>
</protein>
<dbReference type="AlphaFoldDB" id="A0A974P4N3"/>
<gene>
    <name evidence="2" type="ORF">JKL49_06500</name>
</gene>
<dbReference type="SUPFAM" id="SSF55781">
    <property type="entry name" value="GAF domain-like"/>
    <property type="match status" value="1"/>
</dbReference>
<sequence length="113" mass="12391">MDTPEEPDRIAALQGLGILDTAPEAIFDSLTQLAALTFNAPVALVSLVDIDRQWFKSCIGLDVSETGRDVAFCDHAIRQDQAMVVLDARQDQRFRDNPLVTGAPSIRFYAGAR</sequence>
<dbReference type="PANTHER" id="PTHR43102">
    <property type="entry name" value="SLR1143 PROTEIN"/>
    <property type="match status" value="1"/>
</dbReference>
<reference evidence="2" key="1">
    <citation type="submission" date="2021-01" db="EMBL/GenBank/DDBJ databases">
        <title>Genome sequence of Phenylobacterium sp. 20VBR1 isolated from a valley glaceir, Ny-Alesund, Svalbard.</title>
        <authorList>
            <person name="Thomas F.A."/>
            <person name="Krishnan K.P."/>
            <person name="Sinha R.K."/>
        </authorList>
    </citation>
    <scope>NUCLEOTIDE SEQUENCE</scope>
    <source>
        <strain evidence="2">20VBR1</strain>
    </source>
</reference>
<dbReference type="InterPro" id="IPR029016">
    <property type="entry name" value="GAF-like_dom_sf"/>
</dbReference>
<name>A0A974P4N3_9CAUL</name>
<accession>A0A974P4N3</accession>
<dbReference type="Gene3D" id="3.30.450.40">
    <property type="match status" value="1"/>
</dbReference>
<evidence type="ECO:0000259" key="1">
    <source>
        <dbReference type="Pfam" id="PF01590"/>
    </source>
</evidence>
<dbReference type="Pfam" id="PF01590">
    <property type="entry name" value="GAF"/>
    <property type="match status" value="1"/>
</dbReference>
<dbReference type="InterPro" id="IPR003018">
    <property type="entry name" value="GAF"/>
</dbReference>
<feature type="domain" description="GAF" evidence="1">
    <location>
        <begin position="23"/>
        <end position="112"/>
    </location>
</feature>
<evidence type="ECO:0000313" key="2">
    <source>
        <dbReference type="EMBL" id="QQZ50907.1"/>
    </source>
</evidence>
<organism evidence="2">
    <name type="scientific">Phenylobacterium glaciei</name>
    <dbReference type="NCBI Taxonomy" id="2803784"/>
    <lineage>
        <taxon>Bacteria</taxon>
        <taxon>Pseudomonadati</taxon>
        <taxon>Pseudomonadota</taxon>
        <taxon>Alphaproteobacteria</taxon>
        <taxon>Caulobacterales</taxon>
        <taxon>Caulobacteraceae</taxon>
        <taxon>Phenylobacterium</taxon>
    </lineage>
</organism>